<dbReference type="GeneTree" id="ENSGT00720000109813"/>
<protein>
    <recommendedName>
        <fullName evidence="4">Immunoglobulin domain-containing protein</fullName>
    </recommendedName>
</protein>
<evidence type="ECO:0000313" key="6">
    <source>
        <dbReference type="Proteomes" id="UP000265000"/>
    </source>
</evidence>
<accession>A0A3Q2PMH0</accession>
<feature type="domain" description="Immunoglobulin" evidence="4">
    <location>
        <begin position="41"/>
        <end position="132"/>
    </location>
</feature>
<reference evidence="5" key="2">
    <citation type="submission" date="2025-09" db="UniProtKB">
        <authorList>
            <consortium name="Ensembl"/>
        </authorList>
    </citation>
    <scope>IDENTIFICATION</scope>
</reference>
<evidence type="ECO:0000313" key="5">
    <source>
        <dbReference type="Ensembl" id="ENSFHEP00000014613.1"/>
    </source>
</evidence>
<evidence type="ECO:0000256" key="2">
    <source>
        <dbReference type="ARBA" id="ARBA00022692"/>
    </source>
</evidence>
<dbReference type="InterPro" id="IPR050671">
    <property type="entry name" value="CD300_family_receptors"/>
</dbReference>
<dbReference type="InterPro" id="IPR013783">
    <property type="entry name" value="Ig-like_fold"/>
</dbReference>
<dbReference type="AlphaFoldDB" id="A0A3Q2PMH0"/>
<evidence type="ECO:0000256" key="1">
    <source>
        <dbReference type="ARBA" id="ARBA00004370"/>
    </source>
</evidence>
<dbReference type="Gene3D" id="2.60.40.10">
    <property type="entry name" value="Immunoglobulins"/>
    <property type="match status" value="2"/>
</dbReference>
<proteinExistence type="predicted"/>
<dbReference type="InterPro" id="IPR003599">
    <property type="entry name" value="Ig_sub"/>
</dbReference>
<name>A0A3Q2PMH0_FUNHE</name>
<organism evidence="5 6">
    <name type="scientific">Fundulus heteroclitus</name>
    <name type="common">Killifish</name>
    <name type="synonym">Mummichog</name>
    <dbReference type="NCBI Taxonomy" id="8078"/>
    <lineage>
        <taxon>Eukaryota</taxon>
        <taxon>Metazoa</taxon>
        <taxon>Chordata</taxon>
        <taxon>Craniata</taxon>
        <taxon>Vertebrata</taxon>
        <taxon>Euteleostomi</taxon>
        <taxon>Actinopterygii</taxon>
        <taxon>Neopterygii</taxon>
        <taxon>Teleostei</taxon>
        <taxon>Neoteleostei</taxon>
        <taxon>Acanthomorphata</taxon>
        <taxon>Ovalentaria</taxon>
        <taxon>Atherinomorphae</taxon>
        <taxon>Cyprinodontiformes</taxon>
        <taxon>Fundulidae</taxon>
        <taxon>Fundulus</taxon>
    </lineage>
</organism>
<comment type="subcellular location">
    <subcellularLocation>
        <location evidence="1">Membrane</location>
    </subcellularLocation>
</comment>
<dbReference type="GO" id="GO:0004888">
    <property type="term" value="F:transmembrane signaling receptor activity"/>
    <property type="evidence" value="ECO:0007669"/>
    <property type="project" value="TreeGrafter"/>
</dbReference>
<reference evidence="5" key="1">
    <citation type="submission" date="2025-08" db="UniProtKB">
        <authorList>
            <consortium name="Ensembl"/>
        </authorList>
    </citation>
    <scope>IDENTIFICATION</scope>
</reference>
<dbReference type="Ensembl" id="ENSFHET00000022493.1">
    <property type="protein sequence ID" value="ENSFHEP00000014613.1"/>
    <property type="gene ID" value="ENSFHEG00000016192.1"/>
</dbReference>
<dbReference type="PANTHER" id="PTHR11860">
    <property type="entry name" value="POLYMERIC-IMMUNOGLOBULIN RECEPTOR"/>
    <property type="match status" value="1"/>
</dbReference>
<dbReference type="Proteomes" id="UP000265000">
    <property type="component" value="Unplaced"/>
</dbReference>
<dbReference type="STRING" id="8078.ENSFHEP00000014613"/>
<evidence type="ECO:0000259" key="4">
    <source>
        <dbReference type="SMART" id="SM00409"/>
    </source>
</evidence>
<keyword evidence="2" id="KW-0812">Transmembrane</keyword>
<dbReference type="GO" id="GO:0005886">
    <property type="term" value="C:plasma membrane"/>
    <property type="evidence" value="ECO:0007669"/>
    <property type="project" value="TreeGrafter"/>
</dbReference>
<dbReference type="Pfam" id="PF07686">
    <property type="entry name" value="V-set"/>
    <property type="match status" value="2"/>
</dbReference>
<keyword evidence="3" id="KW-0472">Membrane</keyword>
<dbReference type="PANTHER" id="PTHR11860:SF118">
    <property type="entry name" value="CMRF35-LIKE MOLECULE 3-RELATED"/>
    <property type="match status" value="1"/>
</dbReference>
<evidence type="ECO:0000256" key="3">
    <source>
        <dbReference type="ARBA" id="ARBA00023136"/>
    </source>
</evidence>
<feature type="domain" description="Immunoglobulin" evidence="4">
    <location>
        <begin position="133"/>
        <end position="235"/>
    </location>
</feature>
<keyword evidence="6" id="KW-1185">Reference proteome</keyword>
<dbReference type="InterPro" id="IPR013106">
    <property type="entry name" value="Ig_V-set"/>
</dbReference>
<dbReference type="SMART" id="SM00409">
    <property type="entry name" value="IG"/>
    <property type="match status" value="2"/>
</dbReference>
<sequence>MYTIDGCYILKRVNNIVSYHVSSYFTLHSVLFWFVSFTEIKLNQTAYKTAKTTIRCDYSDPDNLKIKFICKNNNFTCKEIKSQRRFTLTNTSSGFALSIMNVTLKDAGVYWCRVKEKDGGPQTISKIQLEVQSKSVTFSVVHPEGNDLTYYSKYSENLSTFTKFICKGEDQNECQHLGNTSDTSKNKRFIIKDNKTNKTTITMRNVTAADSGTYWCGAEISDKECSKVFIHMLVLKVGESLCIIYSNSDSGSDSKGALK</sequence>
<dbReference type="SUPFAM" id="SSF48726">
    <property type="entry name" value="Immunoglobulin"/>
    <property type="match status" value="2"/>
</dbReference>
<dbReference type="InterPro" id="IPR036179">
    <property type="entry name" value="Ig-like_dom_sf"/>
</dbReference>